<dbReference type="AlphaFoldDB" id="A0AAN7L3F8"/>
<dbReference type="Proteomes" id="UP001345219">
    <property type="component" value="Chromosome 22"/>
</dbReference>
<evidence type="ECO:0000313" key="3">
    <source>
        <dbReference type="Proteomes" id="UP001345219"/>
    </source>
</evidence>
<dbReference type="PANTHER" id="PTHR12170:SF11">
    <property type="entry name" value="PROTEIN RMD5 HOMOLOG"/>
    <property type="match status" value="1"/>
</dbReference>
<accession>A0AAN7L3F8</accession>
<sequence>MGCLLFAGKPEASPYAELLRTLGWDKLVAQVTQQYFNLLGQPAESPLSVTIAAGFQALPTLLKFINGMLGKKQDWHSLKQLPVPVELDDKFQFHSIFICPVSKEGKICLKGNGGLLVGGVNHGFPRVVAATS</sequence>
<dbReference type="PANTHER" id="PTHR12170">
    <property type="entry name" value="MACROPHAGE ERYTHROBLAST ATTACHER-RELATED"/>
    <property type="match status" value="1"/>
</dbReference>
<dbReference type="EMBL" id="JAXIOK010000004">
    <property type="protein sequence ID" value="KAK4774006.1"/>
    <property type="molecule type" value="Genomic_DNA"/>
</dbReference>
<keyword evidence="3" id="KW-1185">Reference proteome</keyword>
<evidence type="ECO:0000313" key="2">
    <source>
        <dbReference type="EMBL" id="KAK4774006.1"/>
    </source>
</evidence>
<proteinExistence type="predicted"/>
<dbReference type="Pfam" id="PF10607">
    <property type="entry name" value="CTLH"/>
    <property type="match status" value="1"/>
</dbReference>
<evidence type="ECO:0000259" key="1">
    <source>
        <dbReference type="Pfam" id="PF10607"/>
    </source>
</evidence>
<dbReference type="InterPro" id="IPR045098">
    <property type="entry name" value="Fyv10_fam"/>
</dbReference>
<dbReference type="GO" id="GO:0005737">
    <property type="term" value="C:cytoplasm"/>
    <property type="evidence" value="ECO:0007669"/>
    <property type="project" value="TreeGrafter"/>
</dbReference>
<gene>
    <name evidence="2" type="ORF">SAY87_029025</name>
</gene>
<feature type="domain" description="CTLH/CRA C-terminal to LisH motif" evidence="1">
    <location>
        <begin position="1"/>
        <end position="61"/>
    </location>
</feature>
<dbReference type="GO" id="GO:0034657">
    <property type="term" value="C:GID complex"/>
    <property type="evidence" value="ECO:0007669"/>
    <property type="project" value="TreeGrafter"/>
</dbReference>
<organism evidence="2 3">
    <name type="scientific">Trapa incisa</name>
    <dbReference type="NCBI Taxonomy" id="236973"/>
    <lineage>
        <taxon>Eukaryota</taxon>
        <taxon>Viridiplantae</taxon>
        <taxon>Streptophyta</taxon>
        <taxon>Embryophyta</taxon>
        <taxon>Tracheophyta</taxon>
        <taxon>Spermatophyta</taxon>
        <taxon>Magnoliopsida</taxon>
        <taxon>eudicotyledons</taxon>
        <taxon>Gunneridae</taxon>
        <taxon>Pentapetalae</taxon>
        <taxon>rosids</taxon>
        <taxon>malvids</taxon>
        <taxon>Myrtales</taxon>
        <taxon>Lythraceae</taxon>
        <taxon>Trapa</taxon>
    </lineage>
</organism>
<reference evidence="2 3" key="1">
    <citation type="journal article" date="2023" name="Hortic Res">
        <title>Pangenome of water caltrop reveals structural variations and asymmetric subgenome divergence after allopolyploidization.</title>
        <authorList>
            <person name="Zhang X."/>
            <person name="Chen Y."/>
            <person name="Wang L."/>
            <person name="Yuan Y."/>
            <person name="Fang M."/>
            <person name="Shi L."/>
            <person name="Lu R."/>
            <person name="Comes H.P."/>
            <person name="Ma Y."/>
            <person name="Chen Y."/>
            <person name="Huang G."/>
            <person name="Zhou Y."/>
            <person name="Zheng Z."/>
            <person name="Qiu Y."/>
        </authorList>
    </citation>
    <scope>NUCLEOTIDE SEQUENCE [LARGE SCALE GENOMIC DNA]</scope>
    <source>
        <tissue evidence="2">Roots</tissue>
    </source>
</reference>
<comment type="caution">
    <text evidence="2">The sequence shown here is derived from an EMBL/GenBank/DDBJ whole genome shotgun (WGS) entry which is preliminary data.</text>
</comment>
<dbReference type="GO" id="GO:0005634">
    <property type="term" value="C:nucleus"/>
    <property type="evidence" value="ECO:0007669"/>
    <property type="project" value="TreeGrafter"/>
</dbReference>
<name>A0AAN7L3F8_9MYRT</name>
<dbReference type="InterPro" id="IPR024964">
    <property type="entry name" value="CTLH/CRA"/>
</dbReference>
<dbReference type="GO" id="GO:0043161">
    <property type="term" value="P:proteasome-mediated ubiquitin-dependent protein catabolic process"/>
    <property type="evidence" value="ECO:0007669"/>
    <property type="project" value="InterPro"/>
</dbReference>
<dbReference type="GO" id="GO:0004842">
    <property type="term" value="F:ubiquitin-protein transferase activity"/>
    <property type="evidence" value="ECO:0007669"/>
    <property type="project" value="InterPro"/>
</dbReference>
<protein>
    <recommendedName>
        <fullName evidence="1">CTLH/CRA C-terminal to LisH motif domain-containing protein</fullName>
    </recommendedName>
</protein>